<gene>
    <name evidence="1" type="ORF">O181_084517</name>
</gene>
<reference evidence="1" key="1">
    <citation type="submission" date="2021-03" db="EMBL/GenBank/DDBJ databases">
        <title>Draft genome sequence of rust myrtle Austropuccinia psidii MF-1, a brazilian biotype.</title>
        <authorList>
            <person name="Quecine M.C."/>
            <person name="Pachon D.M.R."/>
            <person name="Bonatelli M.L."/>
            <person name="Correr F.H."/>
            <person name="Franceschini L.M."/>
            <person name="Leite T.F."/>
            <person name="Margarido G.R.A."/>
            <person name="Almeida C.A."/>
            <person name="Ferrarezi J.A."/>
            <person name="Labate C.A."/>
        </authorList>
    </citation>
    <scope>NUCLEOTIDE SEQUENCE</scope>
    <source>
        <strain evidence="1">MF-1</strain>
    </source>
</reference>
<dbReference type="Proteomes" id="UP000765509">
    <property type="component" value="Unassembled WGS sequence"/>
</dbReference>
<name>A0A9Q3FWF1_9BASI</name>
<evidence type="ECO:0000313" key="1">
    <source>
        <dbReference type="EMBL" id="MBW0544802.1"/>
    </source>
</evidence>
<comment type="caution">
    <text evidence="1">The sequence shown here is derived from an EMBL/GenBank/DDBJ whole genome shotgun (WGS) entry which is preliminary data.</text>
</comment>
<accession>A0A9Q3FWF1</accession>
<keyword evidence="2" id="KW-1185">Reference proteome</keyword>
<dbReference type="EMBL" id="AVOT02049628">
    <property type="protein sequence ID" value="MBW0544802.1"/>
    <property type="molecule type" value="Genomic_DNA"/>
</dbReference>
<sequence>MPTLMLELASTSPPKPLQWLACLCARTPLQMRLRHCPQHSLRFHTPSSSSPWLTILTVVECLPDMPPKPVTILTLVNACPTFLQCCLPSLRSQYPPDTAYHPYACSAPLTCLPRPPHTGLILKAAYDPYPPAAPHLCPHHPLRFRTPASHPYAPAAPSRYASNAPQPPLRLILSPLLTILRIRYYIHGVR</sequence>
<evidence type="ECO:0000313" key="2">
    <source>
        <dbReference type="Proteomes" id="UP000765509"/>
    </source>
</evidence>
<dbReference type="AlphaFoldDB" id="A0A9Q3FWF1"/>
<organism evidence="1 2">
    <name type="scientific">Austropuccinia psidii MF-1</name>
    <dbReference type="NCBI Taxonomy" id="1389203"/>
    <lineage>
        <taxon>Eukaryota</taxon>
        <taxon>Fungi</taxon>
        <taxon>Dikarya</taxon>
        <taxon>Basidiomycota</taxon>
        <taxon>Pucciniomycotina</taxon>
        <taxon>Pucciniomycetes</taxon>
        <taxon>Pucciniales</taxon>
        <taxon>Sphaerophragmiaceae</taxon>
        <taxon>Austropuccinia</taxon>
    </lineage>
</organism>
<protein>
    <submittedName>
        <fullName evidence="1">Uncharacterized protein</fullName>
    </submittedName>
</protein>
<proteinExistence type="predicted"/>